<dbReference type="EMBL" id="CP063233">
    <property type="protein sequence ID" value="QOU08063.1"/>
    <property type="molecule type" value="Genomic_DNA"/>
</dbReference>
<evidence type="ECO:0000313" key="2">
    <source>
        <dbReference type="Proteomes" id="UP000593833"/>
    </source>
</evidence>
<name>A0A7M2JFX6_PSEFL</name>
<dbReference type="Proteomes" id="UP000593833">
    <property type="component" value="Chromosome"/>
</dbReference>
<evidence type="ECO:0000313" key="1">
    <source>
        <dbReference type="EMBL" id="QOU08063.1"/>
    </source>
</evidence>
<dbReference type="RefSeq" id="WP_193690644.1">
    <property type="nucleotide sequence ID" value="NZ_CP063233.1"/>
</dbReference>
<proteinExistence type="predicted"/>
<protein>
    <submittedName>
        <fullName evidence="1">Uncharacterized protein</fullName>
    </submittedName>
</protein>
<dbReference type="AlphaFoldDB" id="A0A7M2JFX6"/>
<gene>
    <name evidence="1" type="ORF">IM720_15490</name>
</gene>
<organism evidence="1 2">
    <name type="scientific">Pseudomonas fluorescens</name>
    <dbReference type="NCBI Taxonomy" id="294"/>
    <lineage>
        <taxon>Bacteria</taxon>
        <taxon>Pseudomonadati</taxon>
        <taxon>Pseudomonadota</taxon>
        <taxon>Gammaproteobacteria</taxon>
        <taxon>Pseudomonadales</taxon>
        <taxon>Pseudomonadaceae</taxon>
        <taxon>Pseudomonas</taxon>
    </lineage>
</organism>
<accession>A0A7M2JFX6</accession>
<reference evidence="1 2" key="1">
    <citation type="submission" date="2020-10" db="EMBL/GenBank/DDBJ databases">
        <title>Complete genome sequence of a novel Pseudomonas fluorescens strain isolated from the flower of kumarahou (Pomaderris kumeraho).</title>
        <authorList>
            <person name="Summers M.C."/>
            <person name="Nowak V."/>
            <person name="Fairhurst M.J."/>
            <person name="Owen J.G."/>
            <person name="Gerth M.L."/>
            <person name="Patrick W.M."/>
        </authorList>
    </citation>
    <scope>NUCLEOTIDE SEQUENCE [LARGE SCALE GENOMIC DNA]</scope>
    <source>
        <strain evidence="1 2">KF1</strain>
    </source>
</reference>
<sequence length="234" mass="25328">MALIEVIGDDNYVLIDDTFKNMIFAEKKVVSFPVVGGTYSGSVTTVSYTSTEESFPLLAINSSFLCSQTRCTRSGNTWTWGLSCNSSGVGQSAEVYIFHIPQAVPDAGGLLQLFNGFESIVFDSNLKYMKMEKQLFMTMDNATSTAVTAGRKYAAVHSKLPAFYSLLQGSMSCGPNFRAVIEQSQLNGTSMANGSVSSASYILWSREYCAAPPFPSGSYRTKDGLCMVIDVTGL</sequence>